<evidence type="ECO:0000313" key="4">
    <source>
        <dbReference type="Proteomes" id="UP000092382"/>
    </source>
</evidence>
<feature type="transmembrane region" description="Helical" evidence="1">
    <location>
        <begin position="230"/>
        <end position="247"/>
    </location>
</feature>
<dbReference type="PATRIC" id="fig|1710894.3.peg.154"/>
<organism evidence="3 4">
    <name type="scientific">Aphanizomenon flos-aquae LD13</name>
    <dbReference type="NCBI Taxonomy" id="1710894"/>
    <lineage>
        <taxon>Bacteria</taxon>
        <taxon>Bacillati</taxon>
        <taxon>Cyanobacteriota</taxon>
        <taxon>Cyanophyceae</taxon>
        <taxon>Nostocales</taxon>
        <taxon>Aphanizomenonaceae</taxon>
        <taxon>Aphanizomenon</taxon>
    </lineage>
</organism>
<dbReference type="Pfam" id="PF14258">
    <property type="entry name" value="DUF4350"/>
    <property type="match status" value="1"/>
</dbReference>
<name>A0A1B7VVU8_APHFL</name>
<gene>
    <name evidence="3" type="ORF">AN481_12070</name>
</gene>
<protein>
    <recommendedName>
        <fullName evidence="2">DUF4350 domain-containing protein</fullName>
    </recommendedName>
</protein>
<dbReference type="EMBL" id="LJOY01000038">
    <property type="protein sequence ID" value="OBQ25040.1"/>
    <property type="molecule type" value="Genomic_DNA"/>
</dbReference>
<keyword evidence="1" id="KW-0812">Transmembrane</keyword>
<accession>A0A1B7VVU8</accession>
<keyword evidence="1" id="KW-1133">Transmembrane helix</keyword>
<sequence>MKPNQRTFWFGWIVLLAIILLTILAAPNTKITNGSTYSRAPDGYGAWYAFMQEKQISIQRWQKPFSDLPTTKNPVTLLQVNSDFKDMETYPQQEEWVKKGNTLVILGIKRPVTAAAFSTQHESAFGEVKIDTSRRYNRNKGEQVILEDKFGAIIWQRKFGQGKVILVTTPYLAANAYQEKDGNFKLLGDLVTKNSQKIFIDEYIHGYKDKDIQEKVGEESIFNYFAKTPLLPAFIQGIILLLVLIWAKNRRFGKPATLKTPVIDNSQAYIHALAEVLEKAVSSDFVVEMLGKEEQIQLQKVLGLSQIPVEDQVLLKIWEEQTGSSTENLNNVLQLKAQKRRINERELINWLGKWRKLRETKN</sequence>
<dbReference type="InterPro" id="IPR025646">
    <property type="entry name" value="DUF4350"/>
</dbReference>
<reference evidence="3 4" key="1">
    <citation type="submission" date="2015-09" db="EMBL/GenBank/DDBJ databases">
        <title>Whole genome shotgun sequence assembly of Aphanizomenon flos-aquae UKL13.</title>
        <authorList>
            <person name="Driscoll C."/>
        </authorList>
    </citation>
    <scope>NUCLEOTIDE SEQUENCE [LARGE SCALE GENOMIC DNA]</scope>
    <source>
        <strain evidence="3">MDT13</strain>
    </source>
</reference>
<evidence type="ECO:0000313" key="3">
    <source>
        <dbReference type="EMBL" id="OBQ25040.1"/>
    </source>
</evidence>
<proteinExistence type="predicted"/>
<comment type="caution">
    <text evidence="3">The sequence shown here is derived from an EMBL/GenBank/DDBJ whole genome shotgun (WGS) entry which is preliminary data.</text>
</comment>
<evidence type="ECO:0000259" key="2">
    <source>
        <dbReference type="Pfam" id="PF14258"/>
    </source>
</evidence>
<dbReference type="AlphaFoldDB" id="A0A1B7VVU8"/>
<keyword evidence="1" id="KW-0472">Membrane</keyword>
<dbReference type="Proteomes" id="UP000092382">
    <property type="component" value="Unassembled WGS sequence"/>
</dbReference>
<evidence type="ECO:0000256" key="1">
    <source>
        <dbReference type="SAM" id="Phobius"/>
    </source>
</evidence>
<dbReference type="STRING" id="1803587.GCA_001593825_03064"/>
<feature type="domain" description="DUF4350" evidence="2">
    <location>
        <begin position="36"/>
        <end position="187"/>
    </location>
</feature>